<feature type="compositionally biased region" description="Low complexity" evidence="1">
    <location>
        <begin position="255"/>
        <end position="268"/>
    </location>
</feature>
<sequence>MLEPSIAQAGQPSSSNNLPFSWSSLFTDKNNTFVNEQLDFIAYVSFDDVVDVPESIRDEGIDLWNEYLVGYFVDKRMPYPLVKRALEKVWKTKANYDMTTNKNLFYFKFSDLEDRQRALESGPVFVVGRIFIIRPWSEDLETDRDNLKTVPIWVKVHDVPKILWTKHGMSFIAIRLGKPHCWDAASQKRSRLDYARACVEVLADSLYPMYLKFRLGGKIVTVGVEYSWKPTSCTHCQIFGHNIAKCPKQIPRAVPSTPRTTNPPRTNSDTNLSQVIAPRVNSSVWQQVGPRSASIVNSTRVTEVAALTTQATKASIPVHTALEETQAIPLIDPQPLHQEPIALAIVDLPLTITEEHNQGISIVVDLNNPFSVLEDTENDIPPEGNLTNIVPYTSTDVPPRETIEDPVVLENQYVDEHLIYNEIEDIQTEESMDTSLVFSDHLVKEKTIPNVNSVPLTRNQKQVNQKASKSVANGPLLQSQQQQNPSSSRGRGRASGTGKGRK</sequence>
<feature type="compositionally biased region" description="Low complexity" evidence="1">
    <location>
        <begin position="473"/>
        <end position="489"/>
    </location>
</feature>
<dbReference type="Proteomes" id="UP000631114">
    <property type="component" value="Unassembled WGS sequence"/>
</dbReference>
<evidence type="ECO:0000313" key="4">
    <source>
        <dbReference type="Proteomes" id="UP000631114"/>
    </source>
</evidence>
<proteinExistence type="predicted"/>
<evidence type="ECO:0000313" key="3">
    <source>
        <dbReference type="EMBL" id="KAF9600365.1"/>
    </source>
</evidence>
<dbReference type="EMBL" id="JADFTS010000006">
    <property type="protein sequence ID" value="KAF9600365.1"/>
    <property type="molecule type" value="Genomic_DNA"/>
</dbReference>
<feature type="region of interest" description="Disordered" evidence="1">
    <location>
        <begin position="251"/>
        <end position="272"/>
    </location>
</feature>
<dbReference type="PANTHER" id="PTHR31286:SF180">
    <property type="entry name" value="OS10G0362600 PROTEIN"/>
    <property type="match status" value="1"/>
</dbReference>
<dbReference type="Pfam" id="PF14111">
    <property type="entry name" value="DUF4283"/>
    <property type="match status" value="1"/>
</dbReference>
<evidence type="ECO:0000256" key="1">
    <source>
        <dbReference type="SAM" id="MobiDB-lite"/>
    </source>
</evidence>
<feature type="domain" description="DUF4283" evidence="2">
    <location>
        <begin position="62"/>
        <end position="141"/>
    </location>
</feature>
<dbReference type="InterPro" id="IPR040256">
    <property type="entry name" value="At4g02000-like"/>
</dbReference>
<organism evidence="3 4">
    <name type="scientific">Coptis chinensis</name>
    <dbReference type="NCBI Taxonomy" id="261450"/>
    <lineage>
        <taxon>Eukaryota</taxon>
        <taxon>Viridiplantae</taxon>
        <taxon>Streptophyta</taxon>
        <taxon>Embryophyta</taxon>
        <taxon>Tracheophyta</taxon>
        <taxon>Spermatophyta</taxon>
        <taxon>Magnoliopsida</taxon>
        <taxon>Ranunculales</taxon>
        <taxon>Ranunculaceae</taxon>
        <taxon>Coptidoideae</taxon>
        <taxon>Coptis</taxon>
    </lineage>
</organism>
<accession>A0A835HGT5</accession>
<dbReference type="AlphaFoldDB" id="A0A835HGT5"/>
<dbReference type="OrthoDB" id="1738329at2759"/>
<feature type="region of interest" description="Disordered" evidence="1">
    <location>
        <begin position="453"/>
        <end position="502"/>
    </location>
</feature>
<keyword evidence="4" id="KW-1185">Reference proteome</keyword>
<feature type="compositionally biased region" description="Gly residues" evidence="1">
    <location>
        <begin position="493"/>
        <end position="502"/>
    </location>
</feature>
<comment type="caution">
    <text evidence="3">The sequence shown here is derived from an EMBL/GenBank/DDBJ whole genome shotgun (WGS) entry which is preliminary data.</text>
</comment>
<dbReference type="InterPro" id="IPR025558">
    <property type="entry name" value="DUF4283"/>
</dbReference>
<dbReference type="PANTHER" id="PTHR31286">
    <property type="entry name" value="GLYCINE-RICH CELL WALL STRUCTURAL PROTEIN 1.8-LIKE"/>
    <property type="match status" value="1"/>
</dbReference>
<protein>
    <recommendedName>
        <fullName evidence="2">DUF4283 domain-containing protein</fullName>
    </recommendedName>
</protein>
<name>A0A835HGT5_9MAGN</name>
<feature type="compositionally biased region" description="Polar residues" evidence="1">
    <location>
        <begin position="453"/>
        <end position="471"/>
    </location>
</feature>
<evidence type="ECO:0000259" key="2">
    <source>
        <dbReference type="Pfam" id="PF14111"/>
    </source>
</evidence>
<reference evidence="3 4" key="1">
    <citation type="submission" date="2020-10" db="EMBL/GenBank/DDBJ databases">
        <title>The Coptis chinensis genome and diversification of protoberbering-type alkaloids.</title>
        <authorList>
            <person name="Wang B."/>
            <person name="Shu S."/>
            <person name="Song C."/>
            <person name="Liu Y."/>
        </authorList>
    </citation>
    <scope>NUCLEOTIDE SEQUENCE [LARGE SCALE GENOMIC DNA]</scope>
    <source>
        <strain evidence="3">HL-2020</strain>
        <tissue evidence="3">Leaf</tissue>
    </source>
</reference>
<gene>
    <name evidence="3" type="ORF">IFM89_008600</name>
</gene>